<dbReference type="SUPFAM" id="SSF56112">
    <property type="entry name" value="Protein kinase-like (PK-like)"/>
    <property type="match status" value="1"/>
</dbReference>
<feature type="domain" description="Aminoglycoside phosphotransferase" evidence="1">
    <location>
        <begin position="44"/>
        <end position="206"/>
    </location>
</feature>
<gene>
    <name evidence="2" type="ORF">ACINKY_07870</name>
</gene>
<dbReference type="PANTHER" id="PTHR21310">
    <property type="entry name" value="AMINOGLYCOSIDE PHOSPHOTRANSFERASE-RELATED-RELATED"/>
    <property type="match status" value="1"/>
</dbReference>
<dbReference type="EMBL" id="JBIYSL010000002">
    <property type="protein sequence ID" value="MFK0522118.1"/>
    <property type="molecule type" value="Genomic_DNA"/>
</dbReference>
<comment type="caution">
    <text evidence="2">The sequence shown here is derived from an EMBL/GenBank/DDBJ whole genome shotgun (WGS) entry which is preliminary data.</text>
</comment>
<keyword evidence="3" id="KW-1185">Reference proteome</keyword>
<dbReference type="Pfam" id="PF01636">
    <property type="entry name" value="APH"/>
    <property type="match status" value="1"/>
</dbReference>
<dbReference type="Proteomes" id="UP001618531">
    <property type="component" value="Unassembled WGS sequence"/>
</dbReference>
<dbReference type="InterPro" id="IPR011009">
    <property type="entry name" value="Kinase-like_dom_sf"/>
</dbReference>
<evidence type="ECO:0000313" key="2">
    <source>
        <dbReference type="EMBL" id="MFK0522118.1"/>
    </source>
</evidence>
<dbReference type="Gene3D" id="3.90.1200.10">
    <property type="match status" value="1"/>
</dbReference>
<evidence type="ECO:0000313" key="3">
    <source>
        <dbReference type="Proteomes" id="UP001618531"/>
    </source>
</evidence>
<proteinExistence type="predicted"/>
<organism evidence="2 3">
    <name type="scientific">Paenibacillus illinoisensis</name>
    <dbReference type="NCBI Taxonomy" id="59845"/>
    <lineage>
        <taxon>Bacteria</taxon>
        <taxon>Bacillati</taxon>
        <taxon>Bacillota</taxon>
        <taxon>Bacilli</taxon>
        <taxon>Bacillales</taxon>
        <taxon>Paenibacillaceae</taxon>
        <taxon>Paenibacillus</taxon>
    </lineage>
</organism>
<evidence type="ECO:0000259" key="1">
    <source>
        <dbReference type="Pfam" id="PF01636"/>
    </source>
</evidence>
<dbReference type="PANTHER" id="PTHR21310:SF15">
    <property type="entry name" value="AMINOGLYCOSIDE PHOSPHOTRANSFERASE DOMAIN-CONTAINING PROTEIN"/>
    <property type="match status" value="1"/>
</dbReference>
<dbReference type="InterPro" id="IPR002575">
    <property type="entry name" value="Aminoglycoside_PTrfase"/>
</dbReference>
<accession>A0ABW8HR34</accession>
<protein>
    <submittedName>
        <fullName evidence="2">Phosphotransferase</fullName>
    </submittedName>
</protein>
<dbReference type="InterPro" id="IPR051678">
    <property type="entry name" value="AGP_Transferase"/>
</dbReference>
<name>A0ABW8HR34_9BACL</name>
<reference evidence="2 3" key="1">
    <citation type="submission" date="2024-11" db="EMBL/GenBank/DDBJ databases">
        <title>Identification and Characterization of a Novel Fosfomycin Bacillithiol Transferase FosB8 in Paenibacillus illinoisensis.</title>
        <authorList>
            <person name="Lu W."/>
        </authorList>
    </citation>
    <scope>NUCLEOTIDE SEQUENCE [LARGE SCALE GENOMIC DNA]</scope>
    <source>
        <strain evidence="2 3">WP77</strain>
    </source>
</reference>
<sequence>MIRPEAMQNYMNSEKIANMVIKHVPAQPAKRINNSSVHNIDNQFYLIFDWIDGRSLDHNEVTNEHCDQMGTILAELHKIDFSQLDMAMPQMDVSKETDWAFYLNKGKNESLEWNELLDSTIQQLYEWNARAKRSSQLLSSDTVISHRDLEPKNVMWQQNSPIIIDWESAGYINPMRDLMETAMYWSVDNTGNVDKDRFSTFINGYRKRVSSLSADWRMVLESGFLGKLDWLEYSLKRSLWIECTDQDEQRMGTAQVIGTIEDLKRYDRIIPEVENWMSI</sequence>